<keyword evidence="1" id="KW-1133">Transmembrane helix</keyword>
<comment type="caution">
    <text evidence="2">The sequence shown here is derived from an EMBL/GenBank/DDBJ whole genome shotgun (WGS) entry which is preliminary data.</text>
</comment>
<gene>
    <name evidence="2" type="ORF">CVLEPA_LOCUS12061</name>
</gene>
<organism evidence="2 3">
    <name type="scientific">Clavelina lepadiformis</name>
    <name type="common">Light-bulb sea squirt</name>
    <name type="synonym">Ascidia lepadiformis</name>
    <dbReference type="NCBI Taxonomy" id="159417"/>
    <lineage>
        <taxon>Eukaryota</taxon>
        <taxon>Metazoa</taxon>
        <taxon>Chordata</taxon>
        <taxon>Tunicata</taxon>
        <taxon>Ascidiacea</taxon>
        <taxon>Aplousobranchia</taxon>
        <taxon>Clavelinidae</taxon>
        <taxon>Clavelina</taxon>
    </lineage>
</organism>
<feature type="transmembrane region" description="Helical" evidence="1">
    <location>
        <begin position="65"/>
        <end position="83"/>
    </location>
</feature>
<dbReference type="EMBL" id="CAWYQH010000090">
    <property type="protein sequence ID" value="CAK8681824.1"/>
    <property type="molecule type" value="Genomic_DNA"/>
</dbReference>
<evidence type="ECO:0000313" key="2">
    <source>
        <dbReference type="EMBL" id="CAK8681824.1"/>
    </source>
</evidence>
<accession>A0ABP0FTT8</accession>
<keyword evidence="1" id="KW-0812">Transmembrane</keyword>
<protein>
    <submittedName>
        <fullName evidence="2">Uncharacterized protein</fullName>
    </submittedName>
</protein>
<proteinExistence type="predicted"/>
<name>A0ABP0FTT8_CLALP</name>
<keyword evidence="1" id="KW-0472">Membrane</keyword>
<sequence>MRNHTNKYISVGYFPAQSDSNSENFSEYSLSDELLNLPDKLLSFNNIIEYPMTSNKLKRDHDNEVIFLFDGIVLNAISILLSTNGNFLTSCEF</sequence>
<evidence type="ECO:0000313" key="3">
    <source>
        <dbReference type="Proteomes" id="UP001642483"/>
    </source>
</evidence>
<evidence type="ECO:0000256" key="1">
    <source>
        <dbReference type="SAM" id="Phobius"/>
    </source>
</evidence>
<dbReference type="Proteomes" id="UP001642483">
    <property type="component" value="Unassembled WGS sequence"/>
</dbReference>
<keyword evidence="3" id="KW-1185">Reference proteome</keyword>
<reference evidence="2 3" key="1">
    <citation type="submission" date="2024-02" db="EMBL/GenBank/DDBJ databases">
        <authorList>
            <person name="Daric V."/>
            <person name="Darras S."/>
        </authorList>
    </citation>
    <scope>NUCLEOTIDE SEQUENCE [LARGE SCALE GENOMIC DNA]</scope>
</reference>